<protein>
    <submittedName>
        <fullName evidence="1">Uncharacterized protein</fullName>
    </submittedName>
</protein>
<dbReference type="Proteomes" id="UP001066276">
    <property type="component" value="Chromosome 8"/>
</dbReference>
<sequence>MGTGPHEELQIISLWQAAEAQSIAPSQARPLCDKRATEKLSNIYRSAAIKSIGVGKKKKKSVVKGGAETAAVKKYSHSGLCVYAVPH</sequence>
<organism evidence="1 2">
    <name type="scientific">Pleurodeles waltl</name>
    <name type="common">Iberian ribbed newt</name>
    <dbReference type="NCBI Taxonomy" id="8319"/>
    <lineage>
        <taxon>Eukaryota</taxon>
        <taxon>Metazoa</taxon>
        <taxon>Chordata</taxon>
        <taxon>Craniata</taxon>
        <taxon>Vertebrata</taxon>
        <taxon>Euteleostomi</taxon>
        <taxon>Amphibia</taxon>
        <taxon>Batrachia</taxon>
        <taxon>Caudata</taxon>
        <taxon>Salamandroidea</taxon>
        <taxon>Salamandridae</taxon>
        <taxon>Pleurodelinae</taxon>
        <taxon>Pleurodeles</taxon>
    </lineage>
</organism>
<dbReference type="AlphaFoldDB" id="A0AAV7NV99"/>
<dbReference type="EMBL" id="JANPWB010000012">
    <property type="protein sequence ID" value="KAJ1117223.1"/>
    <property type="molecule type" value="Genomic_DNA"/>
</dbReference>
<evidence type="ECO:0000313" key="2">
    <source>
        <dbReference type="Proteomes" id="UP001066276"/>
    </source>
</evidence>
<accession>A0AAV7NV99</accession>
<reference evidence="1" key="1">
    <citation type="journal article" date="2022" name="bioRxiv">
        <title>Sequencing and chromosome-scale assembly of the giantPleurodeles waltlgenome.</title>
        <authorList>
            <person name="Brown T."/>
            <person name="Elewa A."/>
            <person name="Iarovenko S."/>
            <person name="Subramanian E."/>
            <person name="Araus A.J."/>
            <person name="Petzold A."/>
            <person name="Susuki M."/>
            <person name="Suzuki K.-i.T."/>
            <person name="Hayashi T."/>
            <person name="Toyoda A."/>
            <person name="Oliveira C."/>
            <person name="Osipova E."/>
            <person name="Leigh N.D."/>
            <person name="Simon A."/>
            <person name="Yun M.H."/>
        </authorList>
    </citation>
    <scope>NUCLEOTIDE SEQUENCE</scope>
    <source>
        <strain evidence="1">20211129_DDA</strain>
        <tissue evidence="1">Liver</tissue>
    </source>
</reference>
<keyword evidence="2" id="KW-1185">Reference proteome</keyword>
<comment type="caution">
    <text evidence="1">The sequence shown here is derived from an EMBL/GenBank/DDBJ whole genome shotgun (WGS) entry which is preliminary data.</text>
</comment>
<gene>
    <name evidence="1" type="ORF">NDU88_005423</name>
</gene>
<proteinExistence type="predicted"/>
<name>A0AAV7NV99_PLEWA</name>
<evidence type="ECO:0000313" key="1">
    <source>
        <dbReference type="EMBL" id="KAJ1117223.1"/>
    </source>
</evidence>